<dbReference type="EMBL" id="GG692395">
    <property type="protein sequence ID" value="EER35838.1"/>
    <property type="molecule type" value="Genomic_DNA"/>
</dbReference>
<protein>
    <recommendedName>
        <fullName evidence="4">Armadillo-like helical domain-containing protein</fullName>
    </recommendedName>
</protein>
<evidence type="ECO:0008006" key="4">
    <source>
        <dbReference type="Google" id="ProtNLM"/>
    </source>
</evidence>
<dbReference type="VEuPathDB" id="FungiDB:CTRG_00577"/>
<dbReference type="eggNOG" id="ENOG502SY6D">
    <property type="taxonomic scope" value="Eukaryota"/>
</dbReference>
<feature type="compositionally biased region" description="Polar residues" evidence="1">
    <location>
        <begin position="92"/>
        <end position="102"/>
    </location>
</feature>
<feature type="region of interest" description="Disordered" evidence="1">
    <location>
        <begin position="92"/>
        <end position="125"/>
    </location>
</feature>
<keyword evidence="3" id="KW-1185">Reference proteome</keyword>
<dbReference type="OrthoDB" id="2012278at2759"/>
<evidence type="ECO:0000256" key="1">
    <source>
        <dbReference type="SAM" id="MobiDB-lite"/>
    </source>
</evidence>
<sequence>MSHSYQKSLYKELFNDSVENDDIFYKSIFTTPVYDDLLLGVLRENSEAIVLSSDISERNLAILRKIFTAGLTVLKDAIQYDERDDIADISTQLPNGKQSMSSEAILDNGGGDITELNGNSSNNSSRQVLAEFDDGDDLTTLNGPKQSQATSKNNSTPSLTTEREFEFLDDELRAQLIENSIRIFRDWFQNIIDVNDKFRKRNEVSDQHDLCVKLFESFKEKENVTPLVQLLIKLKWFLNISLQRIEDSSPGARFLSLTAIKESINLLNRILRSIYSGLSHFKSATDEYNVLKSLLFSFYEVDLSNILQRIIKISNPTAKEKKKEKEEEVYDAPKVILSVDTLVNLYLLIGVLVNIPPIFIPDIQANSDITALSTSLKNPYKQIFDATYDWNLFNEEINSKFLPFFCMEYNYCYKFRPDLMLNKIQNSSLINWLSGNRLSSDLYVNCLTTDVITNLQVNNKLSLINNATEDVYLKELQDMYEHKLARLSIRGADDDSHLELAKLLPALLNIYTLSENPSFVKVFTTQKYDYYNELDTRPEDEVEYVELFEVWLCLLSYIFEYQYRSSLMQDLTTLSLATLFNLPLDSLQNFQINEYKWKLCHQKVPFVSLNTGKLGYKSSLFYILDAVQNLLRFNLTYKLNVGNISMGLNLVYNILQVFQNDPTIDLSQYAWDDFHLSLFGMIKFFKKQSLIKSKYVTFEELGSLVEDCLLVLNLLLHGRFNDVQQDTGEEPSTIMTMLGFSSSKSINYGLVYNILLNYESIQSLLSTFDLKSSTNLQSLFHCMEYFDDVFYLTEESKLHAKLNKIDVIDFDFDSSEFLSAINSFTNEKRENESLESSSKSNGSSPVYKYKDTLKHSSTSTLSDHDMLNIIQNVLSQKF</sequence>
<reference evidence="2 3" key="1">
    <citation type="journal article" date="2009" name="Nature">
        <title>Evolution of pathogenicity and sexual reproduction in eight Candida genomes.</title>
        <authorList>
            <person name="Butler G."/>
            <person name="Rasmussen M.D."/>
            <person name="Lin M.F."/>
            <person name="Santos M.A."/>
            <person name="Sakthikumar S."/>
            <person name="Munro C.A."/>
            <person name="Rheinbay E."/>
            <person name="Grabherr M."/>
            <person name="Forche A."/>
            <person name="Reedy J.L."/>
            <person name="Agrafioti I."/>
            <person name="Arnaud M.B."/>
            <person name="Bates S."/>
            <person name="Brown A.J."/>
            <person name="Brunke S."/>
            <person name="Costanzo M.C."/>
            <person name="Fitzpatrick D.A."/>
            <person name="de Groot P.W."/>
            <person name="Harris D."/>
            <person name="Hoyer L.L."/>
            <person name="Hube B."/>
            <person name="Klis F.M."/>
            <person name="Kodira C."/>
            <person name="Lennard N."/>
            <person name="Logue M.E."/>
            <person name="Martin R."/>
            <person name="Neiman A.M."/>
            <person name="Nikolaou E."/>
            <person name="Quail M.A."/>
            <person name="Quinn J."/>
            <person name="Santos M.C."/>
            <person name="Schmitzberger F.F."/>
            <person name="Sherlock G."/>
            <person name="Shah P."/>
            <person name="Silverstein K.A."/>
            <person name="Skrzypek M.S."/>
            <person name="Soll D."/>
            <person name="Staggs R."/>
            <person name="Stansfield I."/>
            <person name="Stumpf M.P."/>
            <person name="Sudbery P.E."/>
            <person name="Srikantha T."/>
            <person name="Zeng Q."/>
            <person name="Berman J."/>
            <person name="Berriman M."/>
            <person name="Heitman J."/>
            <person name="Gow N.A."/>
            <person name="Lorenz M.C."/>
            <person name="Birren B.W."/>
            <person name="Kellis M."/>
            <person name="Cuomo C.A."/>
        </authorList>
    </citation>
    <scope>NUCLEOTIDE SEQUENCE [LARGE SCALE GENOMIC DNA]</scope>
    <source>
        <strain evidence="3">ATCC MYA-3404 / T1</strain>
    </source>
</reference>
<dbReference type="Proteomes" id="UP000002037">
    <property type="component" value="Unassembled WGS sequence"/>
</dbReference>
<evidence type="ECO:0000313" key="3">
    <source>
        <dbReference type="Proteomes" id="UP000002037"/>
    </source>
</evidence>
<dbReference type="KEGG" id="ctp:CTRG_00577"/>
<evidence type="ECO:0000313" key="2">
    <source>
        <dbReference type="EMBL" id="EER35838.1"/>
    </source>
</evidence>
<feature type="region of interest" description="Disordered" evidence="1">
    <location>
        <begin position="137"/>
        <end position="160"/>
    </location>
</feature>
<accession>C5M3D8</accession>
<feature type="compositionally biased region" description="Polar residues" evidence="1">
    <location>
        <begin position="139"/>
        <end position="160"/>
    </location>
</feature>
<gene>
    <name evidence="2" type="ORF">CTRG_00577</name>
</gene>
<dbReference type="HOGENOM" id="CLU_363686_0_0_1"/>
<organism evidence="2 3">
    <name type="scientific">Candida tropicalis (strain ATCC MYA-3404 / T1)</name>
    <name type="common">Yeast</name>
    <dbReference type="NCBI Taxonomy" id="294747"/>
    <lineage>
        <taxon>Eukaryota</taxon>
        <taxon>Fungi</taxon>
        <taxon>Dikarya</taxon>
        <taxon>Ascomycota</taxon>
        <taxon>Saccharomycotina</taxon>
        <taxon>Pichiomycetes</taxon>
        <taxon>Debaryomycetaceae</taxon>
        <taxon>Candida/Lodderomyces clade</taxon>
        <taxon>Candida</taxon>
    </lineage>
</organism>
<feature type="compositionally biased region" description="Polar residues" evidence="1">
    <location>
        <begin position="116"/>
        <end position="125"/>
    </location>
</feature>
<dbReference type="GeneID" id="8298447"/>
<proteinExistence type="predicted"/>
<dbReference type="AlphaFoldDB" id="C5M3D8"/>
<name>C5M3D8_CANTT</name>
<dbReference type="RefSeq" id="XP_002545796.1">
    <property type="nucleotide sequence ID" value="XM_002545750.1"/>
</dbReference>